<dbReference type="Proteomes" id="UP000729913">
    <property type="component" value="Unassembled WGS sequence"/>
</dbReference>
<name>A0A8J5QPY9_9HYME</name>
<keyword evidence="3" id="KW-1185">Reference proteome</keyword>
<feature type="chain" id="PRO_5035200600" evidence="1">
    <location>
        <begin position="23"/>
        <end position="400"/>
    </location>
</feature>
<dbReference type="OrthoDB" id="10332535at2759"/>
<protein>
    <submittedName>
        <fullName evidence="2">Uncharacterized protein</fullName>
    </submittedName>
</protein>
<organism evidence="2 3">
    <name type="scientific">Cotesia typhae</name>
    <dbReference type="NCBI Taxonomy" id="2053667"/>
    <lineage>
        <taxon>Eukaryota</taxon>
        <taxon>Metazoa</taxon>
        <taxon>Ecdysozoa</taxon>
        <taxon>Arthropoda</taxon>
        <taxon>Hexapoda</taxon>
        <taxon>Insecta</taxon>
        <taxon>Pterygota</taxon>
        <taxon>Neoptera</taxon>
        <taxon>Endopterygota</taxon>
        <taxon>Hymenoptera</taxon>
        <taxon>Apocrita</taxon>
        <taxon>Ichneumonoidea</taxon>
        <taxon>Braconidae</taxon>
        <taxon>Microgastrinae</taxon>
        <taxon>Cotesia</taxon>
    </lineage>
</organism>
<comment type="caution">
    <text evidence="2">The sequence shown here is derived from an EMBL/GenBank/DDBJ whole genome shotgun (WGS) entry which is preliminary data.</text>
</comment>
<keyword evidence="1" id="KW-0732">Signal</keyword>
<accession>A0A8J5QPY9</accession>
<dbReference type="EMBL" id="JAAOIC020000064">
    <property type="protein sequence ID" value="KAG8035111.1"/>
    <property type="molecule type" value="Genomic_DNA"/>
</dbReference>
<feature type="signal peptide" evidence="1">
    <location>
        <begin position="1"/>
        <end position="22"/>
    </location>
</feature>
<evidence type="ECO:0000313" key="2">
    <source>
        <dbReference type="EMBL" id="KAG8035111.1"/>
    </source>
</evidence>
<reference evidence="2" key="2">
    <citation type="submission" date="2021-04" db="EMBL/GenBank/DDBJ databases">
        <title>Genome-wide patterns of bracovirus chromosomal integration into multiple host tissues during parasitism.</title>
        <authorList>
            <person name="Chebbi M.A.C."/>
        </authorList>
    </citation>
    <scope>NUCLEOTIDE SEQUENCE</scope>
    <source>
        <tissue evidence="2">Whole body</tissue>
    </source>
</reference>
<proteinExistence type="predicted"/>
<evidence type="ECO:0000256" key="1">
    <source>
        <dbReference type="SAM" id="SignalP"/>
    </source>
</evidence>
<gene>
    <name evidence="2" type="ORF">G9C98_001601</name>
</gene>
<evidence type="ECO:0000313" key="3">
    <source>
        <dbReference type="Proteomes" id="UP000729913"/>
    </source>
</evidence>
<sequence length="400" mass="46281">MFYLKSTIICLLLLSVTHWSQQFPGIIAEDLLTKVINASINLQYNAEFSDVSYDEKLKFFNAFEIFNSSFAYNYNYSYDFVKSETEKNIIEVFFKKSEFVNQLFDSFVGNNFGLEDNKKFFQENLTRKGLKDLKKSVDFVVRRIVDKTNEDIDESLNNVLQIVVKNWKLEKPCGSTLWEQIIHIYNLGVRTIIQGHSLVIFRVVTGMKFELYNNTLYPTIQVGKLENGSIDPLSVYWQPKNISHGTDDTAVINVFADETFVDMGGVKLPPAQFVTGLKFELDDDVLRLVVGASTIDDRLKIITEPDWDTERNIEDDWINFLEIFDDDCYYDPSFEPVLDIRSLTTDPPMPLGGLGIRDRSPKMDIHNSDEALRLISPYFVVFNFYTFFSNDAIDEFDLNF</sequence>
<reference evidence="2" key="1">
    <citation type="submission" date="2020-03" db="EMBL/GenBank/DDBJ databases">
        <authorList>
            <person name="Chebbi M.A."/>
            <person name="Drezen J.M."/>
        </authorList>
    </citation>
    <scope>NUCLEOTIDE SEQUENCE</scope>
    <source>
        <tissue evidence="2">Whole body</tissue>
    </source>
</reference>
<dbReference type="AlphaFoldDB" id="A0A8J5QPY9"/>